<reference evidence="3" key="1">
    <citation type="submission" date="2017-09" db="EMBL/GenBank/DDBJ databases">
        <authorList>
            <person name="Palmer M."/>
            <person name="Steenkamp E.T."/>
            <person name="Coetzee M.P."/>
            <person name="Avontuur J.R."/>
            <person name="Van Zyl E."/>
            <person name="Chan W.-Y."/>
            <person name="Blom J."/>
            <person name="Venter S.N."/>
        </authorList>
    </citation>
    <scope>NUCLEOTIDE SEQUENCE [LARGE SCALE GENOMIC DNA]</scope>
    <source>
        <strain evidence="3">QC88-366</strain>
    </source>
</reference>
<organism evidence="2 3">
    <name type="scientific">Mixta theicola</name>
    <dbReference type="NCBI Taxonomy" id="1458355"/>
    <lineage>
        <taxon>Bacteria</taxon>
        <taxon>Pseudomonadati</taxon>
        <taxon>Pseudomonadota</taxon>
        <taxon>Gammaproteobacteria</taxon>
        <taxon>Enterobacterales</taxon>
        <taxon>Erwiniaceae</taxon>
        <taxon>Mixta</taxon>
    </lineage>
</organism>
<dbReference type="InterPro" id="IPR022266">
    <property type="entry name" value="DtrJ-like"/>
</dbReference>
<protein>
    <submittedName>
        <fullName evidence="2">TIGR03747 family integrating conjugative element membrane protein</fullName>
    </submittedName>
</protein>
<evidence type="ECO:0000256" key="1">
    <source>
        <dbReference type="SAM" id="Phobius"/>
    </source>
</evidence>
<feature type="transmembrane region" description="Helical" evidence="1">
    <location>
        <begin position="37"/>
        <end position="60"/>
    </location>
</feature>
<dbReference type="Pfam" id="PF14348">
    <property type="entry name" value="DtrJ-like"/>
    <property type="match status" value="1"/>
</dbReference>
<keyword evidence="3" id="KW-1185">Reference proteome</keyword>
<sequence length="257" mass="28961">MAEARRTAPQQYPQQHPAQPREHGLLYNLVWGWPWKLVGVILASLMVSLVIEYVGIAFFWPEMGAAHSQAVMNTEFGYLSSDFTRSLLLSEPAATVTRWITDAYQWAFVDSGIIGWIQEKYQAEMNSGNEVSRNLKGASRWMGNYLQQYMLATVYVSIVTLIRVTIIALSVPLFVLVICVAVVEGLGRRDLRRFGAGYESSFLYHRAKRLIKPAVYLPVMAYLSWPSAVYPNLLLLPAALMLGLTITVTTASFKKYL</sequence>
<dbReference type="RefSeq" id="WP_004181877.1">
    <property type="nucleotide sequence ID" value="NZ_BSOF01000012.1"/>
</dbReference>
<keyword evidence="1" id="KW-0812">Transmembrane</keyword>
<dbReference type="OrthoDB" id="8443503at2"/>
<accession>A0A2K1Q534</accession>
<proteinExistence type="predicted"/>
<name>A0A2K1Q534_9GAMM</name>
<comment type="caution">
    <text evidence="2">The sequence shown here is derived from an EMBL/GenBank/DDBJ whole genome shotgun (WGS) entry which is preliminary data.</text>
</comment>
<dbReference type="EMBL" id="NWUO01000021">
    <property type="protein sequence ID" value="PNS10136.1"/>
    <property type="molecule type" value="Genomic_DNA"/>
</dbReference>
<keyword evidence="1" id="KW-1133">Transmembrane helix</keyword>
<gene>
    <name evidence="2" type="ORF">COO59_18915</name>
</gene>
<feature type="transmembrane region" description="Helical" evidence="1">
    <location>
        <begin position="154"/>
        <end position="183"/>
    </location>
</feature>
<feature type="transmembrane region" description="Helical" evidence="1">
    <location>
        <begin position="234"/>
        <end position="253"/>
    </location>
</feature>
<dbReference type="AlphaFoldDB" id="A0A2K1Q534"/>
<evidence type="ECO:0000313" key="3">
    <source>
        <dbReference type="Proteomes" id="UP000236345"/>
    </source>
</evidence>
<evidence type="ECO:0000313" key="2">
    <source>
        <dbReference type="EMBL" id="PNS10136.1"/>
    </source>
</evidence>
<keyword evidence="1" id="KW-0472">Membrane</keyword>
<dbReference type="Proteomes" id="UP000236345">
    <property type="component" value="Unassembled WGS sequence"/>
</dbReference>
<dbReference type="NCBIfam" id="TIGR03747">
    <property type="entry name" value="conj_TIGR03747"/>
    <property type="match status" value="1"/>
</dbReference>